<dbReference type="Proteomes" id="UP001174936">
    <property type="component" value="Unassembled WGS sequence"/>
</dbReference>
<reference evidence="3" key="1">
    <citation type="submission" date="2023-06" db="EMBL/GenBank/DDBJ databases">
        <title>Genome-scale phylogeny and comparative genomics of the fungal order Sordariales.</title>
        <authorList>
            <consortium name="Lawrence Berkeley National Laboratory"/>
            <person name="Hensen N."/>
            <person name="Bonometti L."/>
            <person name="Westerberg I."/>
            <person name="Brannstrom I.O."/>
            <person name="Guillou S."/>
            <person name="Cros-Aarteil S."/>
            <person name="Calhoun S."/>
            <person name="Haridas S."/>
            <person name="Kuo A."/>
            <person name="Mondo S."/>
            <person name="Pangilinan J."/>
            <person name="Riley R."/>
            <person name="Labutti K."/>
            <person name="Andreopoulos B."/>
            <person name="Lipzen A."/>
            <person name="Chen C."/>
            <person name="Yanf M."/>
            <person name="Daum C."/>
            <person name="Ng V."/>
            <person name="Clum A."/>
            <person name="Steindorff A."/>
            <person name="Ohm R."/>
            <person name="Martin F."/>
            <person name="Silar P."/>
            <person name="Natvig D."/>
            <person name="Lalanne C."/>
            <person name="Gautier V."/>
            <person name="Ament-Velasquez S.L."/>
            <person name="Kruys A."/>
            <person name="Hutchinson M.I."/>
            <person name="Powell A.J."/>
            <person name="Barry K."/>
            <person name="Miller A.N."/>
            <person name="Grigoriev I.V."/>
            <person name="Debuchy R."/>
            <person name="Gladieux P."/>
            <person name="Thoren M.H."/>
            <person name="Johannesson H."/>
        </authorList>
    </citation>
    <scope>NUCLEOTIDE SEQUENCE</scope>
    <source>
        <strain evidence="3">SMH2532-1</strain>
    </source>
</reference>
<dbReference type="AlphaFoldDB" id="A0AA40CU15"/>
<protein>
    <submittedName>
        <fullName evidence="3">Uncharacterized protein</fullName>
    </submittedName>
</protein>
<sequence>MTTAIGPLTTTFKAPSSCTATTPQIYQIFTGSQYRLEQGPLFTSGSNCFPRGYDAAPNRYYSPGFCPHGYTAACTRTNSQQTKATETALICCPTALRYSCLGATDEAAPGCTTTWKGALAVIGVTVVSSGTVSRTTTISESNGGIAAHSIQVRFKDGDPLPITKAGSSQTPSILPQTASRTLSLPTQTPSETPPPPAAKSGVTTAAAIGIGVGSAVAALLLAGGIFLCVYLRWRKMKKGRRMPRPRPPPKDPTCASTYTNGVVPSVFELSEDISNSSVRSSRRDVSKRDLMGRGRTPTIATARTSRTGLSEELEDTGFGYGPYTKVDDVYVGSGGGGGFLHPKAAELDYNPRLTAELEAPVGGFEPSLRSVSQRTVDTSRERERDRSNSGSRARVVVGGNRQSTPESVVSSSSWAVMRKDAVVATPWL</sequence>
<evidence type="ECO:0000256" key="2">
    <source>
        <dbReference type="SAM" id="Phobius"/>
    </source>
</evidence>
<keyword evidence="4" id="KW-1185">Reference proteome</keyword>
<keyword evidence="2" id="KW-0472">Membrane</keyword>
<accession>A0AA40CU15</accession>
<gene>
    <name evidence="3" type="ORF">B0T16DRAFT_81008</name>
</gene>
<dbReference type="EMBL" id="JAULSV010000002">
    <property type="protein sequence ID" value="KAK0651516.1"/>
    <property type="molecule type" value="Genomic_DNA"/>
</dbReference>
<feature type="region of interest" description="Disordered" evidence="1">
    <location>
        <begin position="238"/>
        <end position="258"/>
    </location>
</feature>
<keyword evidence="2" id="KW-1133">Transmembrane helix</keyword>
<feature type="region of interest" description="Disordered" evidence="1">
    <location>
        <begin position="182"/>
        <end position="201"/>
    </location>
</feature>
<feature type="transmembrane region" description="Helical" evidence="2">
    <location>
        <begin position="205"/>
        <end position="231"/>
    </location>
</feature>
<feature type="region of interest" description="Disordered" evidence="1">
    <location>
        <begin position="364"/>
        <end position="406"/>
    </location>
</feature>
<keyword evidence="2" id="KW-0812">Transmembrane</keyword>
<organism evidence="3 4">
    <name type="scientific">Cercophora newfieldiana</name>
    <dbReference type="NCBI Taxonomy" id="92897"/>
    <lineage>
        <taxon>Eukaryota</taxon>
        <taxon>Fungi</taxon>
        <taxon>Dikarya</taxon>
        <taxon>Ascomycota</taxon>
        <taxon>Pezizomycotina</taxon>
        <taxon>Sordariomycetes</taxon>
        <taxon>Sordariomycetidae</taxon>
        <taxon>Sordariales</taxon>
        <taxon>Lasiosphaeriaceae</taxon>
        <taxon>Cercophora</taxon>
    </lineage>
</organism>
<feature type="compositionally biased region" description="Basic and acidic residues" evidence="1">
    <location>
        <begin position="377"/>
        <end position="387"/>
    </location>
</feature>
<proteinExistence type="predicted"/>
<evidence type="ECO:0000313" key="4">
    <source>
        <dbReference type="Proteomes" id="UP001174936"/>
    </source>
</evidence>
<evidence type="ECO:0000256" key="1">
    <source>
        <dbReference type="SAM" id="MobiDB-lite"/>
    </source>
</evidence>
<evidence type="ECO:0000313" key="3">
    <source>
        <dbReference type="EMBL" id="KAK0651516.1"/>
    </source>
</evidence>
<comment type="caution">
    <text evidence="3">The sequence shown here is derived from an EMBL/GenBank/DDBJ whole genome shotgun (WGS) entry which is preliminary data.</text>
</comment>
<name>A0AA40CU15_9PEZI</name>